<name>A0ABZ1BVV0_9FIRM</name>
<dbReference type="InterPro" id="IPR050218">
    <property type="entry name" value="LptD"/>
</dbReference>
<reference evidence="1 2" key="1">
    <citation type="journal article" date="2024" name="Front. Microbiol.">
        <title>Novel thermophilic genera Geochorda gen. nov. and Carboxydochorda gen. nov. from the deep terrestrial subsurface reveal the ecophysiological diversity in the class Limnochordia.</title>
        <authorList>
            <person name="Karnachuk O.V."/>
            <person name="Lukina A.P."/>
            <person name="Avakyan M.R."/>
            <person name="Kadnikov V.V."/>
            <person name="Begmatov S."/>
            <person name="Beletsky A.V."/>
            <person name="Vlasova K.G."/>
            <person name="Novikov A.A."/>
            <person name="Shcherbakova V.A."/>
            <person name="Mardanov A.V."/>
            <person name="Ravin N.V."/>
        </authorList>
    </citation>
    <scope>NUCLEOTIDE SEQUENCE [LARGE SCALE GENOMIC DNA]</scope>
    <source>
        <strain evidence="1 2">L945</strain>
    </source>
</reference>
<protein>
    <recommendedName>
        <fullName evidence="3">LPS-assembly protein LptD</fullName>
    </recommendedName>
</protein>
<organism evidence="1 2">
    <name type="scientific">Carboxydichorda subterranea</name>
    <dbReference type="NCBI Taxonomy" id="3109565"/>
    <lineage>
        <taxon>Bacteria</taxon>
        <taxon>Bacillati</taxon>
        <taxon>Bacillota</taxon>
        <taxon>Limnochordia</taxon>
        <taxon>Limnochordales</taxon>
        <taxon>Geochordaceae</taxon>
        <taxon>Carboxydichorda</taxon>
    </lineage>
</organism>
<dbReference type="PANTHER" id="PTHR30189:SF1">
    <property type="entry name" value="LPS-ASSEMBLY PROTEIN LPTD"/>
    <property type="match status" value="1"/>
</dbReference>
<gene>
    <name evidence="1" type="ORF">U7230_12565</name>
</gene>
<keyword evidence="2" id="KW-1185">Reference proteome</keyword>
<dbReference type="Gene3D" id="2.60.450.10">
    <property type="entry name" value="Lipopolysaccharide (LPS) transport protein A like domain"/>
    <property type="match status" value="1"/>
</dbReference>
<accession>A0ABZ1BVV0</accession>
<evidence type="ECO:0000313" key="1">
    <source>
        <dbReference type="EMBL" id="WRP16907.1"/>
    </source>
</evidence>
<dbReference type="EMBL" id="CP141615">
    <property type="protein sequence ID" value="WRP16907.1"/>
    <property type="molecule type" value="Genomic_DNA"/>
</dbReference>
<sequence length="800" mass="85928">MQERRPAQGGRVAPWRVLVVAALATLALAGAGRTSLAGASSAAVEGPEGLRLELKDGAVADVRPPVVVVTGGFTLFWKDLEVQAERLRYDDTLQQAWLSGNVRARRPGETLTGETLHLDLPSGNAVVGQAAATVETDGVEGPIFLQSARLEGREDRIEAEGATLTTCPLPMEHAHYRVTVSSLVVRPREEVAAYHAVFWESGVPIFYWPYLHFSLVNPRAGRFVPPEVGYGQREGWFVRARLPYMGPGSTYGYVLASYFERLGAGLGLYQALYDDGRSFAAVFGETTLGEHGGFPPDVRAGTEGQLVAGGGALTSRNEVARQDLDGRLQYLGWWTASGSLPDWGVRLSLLASGRRPVQVPEALTGASVGSFEVAPPAGGPLSGRLHARWDLARLPDQPARSLWDAVGTLAWKSGDGQIELSAGRVSHPDLYADPERKTAWESLVTLPELRASRTVTRWAGALPGQIELRAGAGHFTERRLVDGSAQQTSAWRLTLEPAISLRPVRHGPWELKADSSLWGARYDNGSGQLALKASGSARYYLTPGTYASAGYRLTDPLRVIAGPGEGGERAVPPFQFDQASYEEAIDLGFAAGVGGPLSLSLTSTYDVATGAWQEVTASTRAKAGEVGLGWTAVYDAGQGELESVTGQLEWAPRQGRVQVAARYAPALQAVDQMAASVSWQVPGQLTLKLGTLYAPVESRVQRADLQLSWRVLPEWVVSAGGSWDTKLGGWVSSEVGVALDQDCRAIGLRYDPSAQRWALGYQIKAFEGAEVAVGAIRPDSLTEESQWQQLLHALEKPPGN</sequence>
<proteinExistence type="predicted"/>
<dbReference type="Proteomes" id="UP001332192">
    <property type="component" value="Chromosome"/>
</dbReference>
<evidence type="ECO:0000313" key="2">
    <source>
        <dbReference type="Proteomes" id="UP001332192"/>
    </source>
</evidence>
<dbReference type="PANTHER" id="PTHR30189">
    <property type="entry name" value="LPS-ASSEMBLY PROTEIN"/>
    <property type="match status" value="1"/>
</dbReference>
<dbReference type="RefSeq" id="WP_324716179.1">
    <property type="nucleotide sequence ID" value="NZ_CP141615.1"/>
</dbReference>
<evidence type="ECO:0008006" key="3">
    <source>
        <dbReference type="Google" id="ProtNLM"/>
    </source>
</evidence>